<dbReference type="RefSeq" id="WP_092789587.1">
    <property type="nucleotide sequence ID" value="NZ_FOPC01000003.1"/>
</dbReference>
<sequence length="79" mass="9038">MDVLKTAILEMCRKRGEASFCPSEVVRQLYPEDWRNFMDEVRAEAMTLYRLGEILVTQAGIAVDPQKEPNGPIRISKPK</sequence>
<keyword evidence="2" id="KW-1185">Reference proteome</keyword>
<dbReference type="Proteomes" id="UP000199642">
    <property type="component" value="Unassembled WGS sequence"/>
</dbReference>
<protein>
    <recommendedName>
        <fullName evidence="3">DUF3253 domain-containing protein</fullName>
    </recommendedName>
</protein>
<dbReference type="STRING" id="435880.SAMN04487988_103114"/>
<dbReference type="Pfam" id="PF11625">
    <property type="entry name" value="DUF3253"/>
    <property type="match status" value="1"/>
</dbReference>
<name>A0A1I2R789_9BACT</name>
<reference evidence="2" key="1">
    <citation type="submission" date="2016-10" db="EMBL/GenBank/DDBJ databases">
        <authorList>
            <person name="Varghese N."/>
            <person name="Submissions S."/>
        </authorList>
    </citation>
    <scope>NUCLEOTIDE SEQUENCE [LARGE SCALE GENOMIC DNA]</scope>
    <source>
        <strain evidence="2">DSM 19315</strain>
    </source>
</reference>
<dbReference type="InterPro" id="IPR021660">
    <property type="entry name" value="DUF3253"/>
</dbReference>
<dbReference type="Gene3D" id="1.10.10.10">
    <property type="entry name" value="Winged helix-like DNA-binding domain superfamily/Winged helix DNA-binding domain"/>
    <property type="match status" value="1"/>
</dbReference>
<dbReference type="AlphaFoldDB" id="A0A1I2R789"/>
<dbReference type="SUPFAM" id="SSF46785">
    <property type="entry name" value="Winged helix' DNA-binding domain"/>
    <property type="match status" value="1"/>
</dbReference>
<dbReference type="OrthoDB" id="711646at2"/>
<organism evidence="1 2">
    <name type="scientific">Algoriphagus hitonicola</name>
    <dbReference type="NCBI Taxonomy" id="435880"/>
    <lineage>
        <taxon>Bacteria</taxon>
        <taxon>Pseudomonadati</taxon>
        <taxon>Bacteroidota</taxon>
        <taxon>Cytophagia</taxon>
        <taxon>Cytophagales</taxon>
        <taxon>Cyclobacteriaceae</taxon>
        <taxon>Algoriphagus</taxon>
    </lineage>
</organism>
<evidence type="ECO:0008006" key="3">
    <source>
        <dbReference type="Google" id="ProtNLM"/>
    </source>
</evidence>
<evidence type="ECO:0000313" key="1">
    <source>
        <dbReference type="EMBL" id="SFG36594.1"/>
    </source>
</evidence>
<dbReference type="EMBL" id="FOPC01000003">
    <property type="protein sequence ID" value="SFG36594.1"/>
    <property type="molecule type" value="Genomic_DNA"/>
</dbReference>
<gene>
    <name evidence="1" type="ORF">SAMN04487988_103114</name>
</gene>
<proteinExistence type="predicted"/>
<evidence type="ECO:0000313" key="2">
    <source>
        <dbReference type="Proteomes" id="UP000199642"/>
    </source>
</evidence>
<dbReference type="InterPro" id="IPR036388">
    <property type="entry name" value="WH-like_DNA-bd_sf"/>
</dbReference>
<accession>A0A1I2R789</accession>
<dbReference type="InterPro" id="IPR036390">
    <property type="entry name" value="WH_DNA-bd_sf"/>
</dbReference>